<evidence type="ECO:0000256" key="4">
    <source>
        <dbReference type="ARBA" id="ARBA00022846"/>
    </source>
</evidence>
<sequence length="265" mass="31376">MLDFQKRAVQQDLKVAAAIEHRRQIEEARKKRIFNPRIRKIGERRKLNKEINAFRQEYQKPQLRRDFDLYDPNSLKRSKPPRHPDNDDNLGLASAQKFEGEDTNLENRRREQKEQMQSWIVQQVRERRLAEHEMQEAERSYQEVTLARDRRALELDHMERECRRRLSQATASFNKALADEQEARKRCRAAQDLEDARAEIYNHVTGDFLTEAPEQAISTRGPGKPIASRYKGMSAAEIKVFRDEQARQMQQIQVFIHVHSCAHFT</sequence>
<feature type="region of interest" description="Disordered" evidence="10">
    <location>
        <begin position="62"/>
        <end position="112"/>
    </location>
</feature>
<evidence type="ECO:0000256" key="2">
    <source>
        <dbReference type="ARBA" id="ARBA00006875"/>
    </source>
</evidence>
<evidence type="ECO:0000256" key="3">
    <source>
        <dbReference type="ARBA" id="ARBA00022490"/>
    </source>
</evidence>
<keyword evidence="12" id="KW-1185">Reference proteome</keyword>
<keyword evidence="7" id="KW-0206">Cytoskeleton</keyword>
<evidence type="ECO:0000313" key="11">
    <source>
        <dbReference type="EMBL" id="CAB0032956.1"/>
    </source>
</evidence>
<dbReference type="PANTHER" id="PTHR14517">
    <property type="entry name" value="RIB43A-RELATED"/>
    <property type="match status" value="1"/>
</dbReference>
<accession>A0A6H5IDU8</accession>
<keyword evidence="6" id="KW-0969">Cilium</keyword>
<dbReference type="Pfam" id="PF05914">
    <property type="entry name" value="RIB43A"/>
    <property type="match status" value="2"/>
</dbReference>
<evidence type="ECO:0000256" key="6">
    <source>
        <dbReference type="ARBA" id="ARBA00023069"/>
    </source>
</evidence>
<proteinExistence type="inferred from homology"/>
<protein>
    <recommendedName>
        <fullName evidence="13">RIB43A-like with coiled-coils protein 2</fullName>
    </recommendedName>
</protein>
<dbReference type="InterPro" id="IPR008805">
    <property type="entry name" value="RIB43A"/>
</dbReference>
<dbReference type="Proteomes" id="UP000479190">
    <property type="component" value="Unassembled WGS sequence"/>
</dbReference>
<evidence type="ECO:0000256" key="5">
    <source>
        <dbReference type="ARBA" id="ARBA00023054"/>
    </source>
</evidence>
<name>A0A6H5IDU8_9HYME</name>
<keyword evidence="5" id="KW-0175">Coiled coil</keyword>
<dbReference type="AlphaFoldDB" id="A0A6H5IDU8"/>
<comment type="similarity">
    <text evidence="2">Belongs to the RIB43A family.</text>
</comment>
<gene>
    <name evidence="11" type="ORF">TBRA_LOCUS4879</name>
</gene>
<evidence type="ECO:0008006" key="13">
    <source>
        <dbReference type="Google" id="ProtNLM"/>
    </source>
</evidence>
<evidence type="ECO:0000256" key="7">
    <source>
        <dbReference type="ARBA" id="ARBA00023212"/>
    </source>
</evidence>
<evidence type="ECO:0000256" key="8">
    <source>
        <dbReference type="ARBA" id="ARBA00023273"/>
    </source>
</evidence>
<keyword evidence="3" id="KW-0963">Cytoplasm</keyword>
<keyword evidence="8" id="KW-0966">Cell projection</keyword>
<comment type="subcellular location">
    <subcellularLocation>
        <location evidence="1">Cytoplasm</location>
        <location evidence="1">Cytoskeleton</location>
        <location evidence="1">Flagellum axoneme</location>
    </subcellularLocation>
</comment>
<reference evidence="11 12" key="1">
    <citation type="submission" date="2020-02" db="EMBL/GenBank/DDBJ databases">
        <authorList>
            <person name="Ferguson B K."/>
        </authorList>
    </citation>
    <scope>NUCLEOTIDE SEQUENCE [LARGE SCALE GENOMIC DNA]</scope>
</reference>
<comment type="subunit">
    <text evidence="9">Microtubule inner protein component of sperm flagellar doublet microtubules.</text>
</comment>
<evidence type="ECO:0000256" key="10">
    <source>
        <dbReference type="SAM" id="MobiDB-lite"/>
    </source>
</evidence>
<dbReference type="PANTHER" id="PTHR14517:SF6">
    <property type="entry name" value="RE41410P"/>
    <property type="match status" value="1"/>
</dbReference>
<evidence type="ECO:0000256" key="1">
    <source>
        <dbReference type="ARBA" id="ARBA00004611"/>
    </source>
</evidence>
<organism evidence="11 12">
    <name type="scientific">Trichogramma brassicae</name>
    <dbReference type="NCBI Taxonomy" id="86971"/>
    <lineage>
        <taxon>Eukaryota</taxon>
        <taxon>Metazoa</taxon>
        <taxon>Ecdysozoa</taxon>
        <taxon>Arthropoda</taxon>
        <taxon>Hexapoda</taxon>
        <taxon>Insecta</taxon>
        <taxon>Pterygota</taxon>
        <taxon>Neoptera</taxon>
        <taxon>Endopterygota</taxon>
        <taxon>Hymenoptera</taxon>
        <taxon>Apocrita</taxon>
        <taxon>Proctotrupomorpha</taxon>
        <taxon>Chalcidoidea</taxon>
        <taxon>Trichogrammatidae</taxon>
        <taxon>Trichogramma</taxon>
    </lineage>
</organism>
<evidence type="ECO:0000256" key="9">
    <source>
        <dbReference type="ARBA" id="ARBA00046435"/>
    </source>
</evidence>
<keyword evidence="4" id="KW-0282">Flagellum</keyword>
<evidence type="ECO:0000313" key="12">
    <source>
        <dbReference type="Proteomes" id="UP000479190"/>
    </source>
</evidence>
<dbReference type="OrthoDB" id="429119at2759"/>
<dbReference type="EMBL" id="CADCXV010000695">
    <property type="protein sequence ID" value="CAB0032956.1"/>
    <property type="molecule type" value="Genomic_DNA"/>
</dbReference>